<dbReference type="Proteomes" id="UP000382577">
    <property type="component" value="Unassembled WGS sequence"/>
</dbReference>
<name>A0A5E4R8V8_9BURK</name>
<evidence type="ECO:0000256" key="5">
    <source>
        <dbReference type="ARBA" id="ARBA00022741"/>
    </source>
</evidence>
<dbReference type="CDD" id="cd03224">
    <property type="entry name" value="ABC_TM1139_LivF_branched"/>
    <property type="match status" value="1"/>
</dbReference>
<dbReference type="PANTHER" id="PTHR43820">
    <property type="entry name" value="HIGH-AFFINITY BRANCHED-CHAIN AMINO ACID TRANSPORT ATP-BINDING PROTEIN LIVF"/>
    <property type="match status" value="1"/>
</dbReference>
<dbReference type="GO" id="GO:0015658">
    <property type="term" value="F:branched-chain amino acid transmembrane transporter activity"/>
    <property type="evidence" value="ECO:0007669"/>
    <property type="project" value="TreeGrafter"/>
</dbReference>
<keyword evidence="5" id="KW-0547">Nucleotide-binding</keyword>
<keyword evidence="2" id="KW-0813">Transport</keyword>
<dbReference type="EMBL" id="CABPRW010000001">
    <property type="protein sequence ID" value="VVD59577.1"/>
    <property type="molecule type" value="Genomic_DNA"/>
</dbReference>
<dbReference type="InterPro" id="IPR052156">
    <property type="entry name" value="BCAA_Transport_ATP-bd_LivF"/>
</dbReference>
<accession>A0A5E4R8V8</accession>
<comment type="similarity">
    <text evidence="1">Belongs to the ABC transporter superfamily.</text>
</comment>
<dbReference type="PROSITE" id="PS50893">
    <property type="entry name" value="ABC_TRANSPORTER_2"/>
    <property type="match status" value="1"/>
</dbReference>
<dbReference type="AlphaFoldDB" id="A0A5E4R8V8"/>
<dbReference type="GO" id="GO:0015807">
    <property type="term" value="P:L-amino acid transport"/>
    <property type="evidence" value="ECO:0007669"/>
    <property type="project" value="TreeGrafter"/>
</dbReference>
<dbReference type="InterPro" id="IPR003439">
    <property type="entry name" value="ABC_transporter-like_ATP-bd"/>
</dbReference>
<feature type="domain" description="ABC transporter" evidence="8">
    <location>
        <begin position="6"/>
        <end position="239"/>
    </location>
</feature>
<reference evidence="9 10" key="1">
    <citation type="submission" date="2019-08" db="EMBL/GenBank/DDBJ databases">
        <authorList>
            <person name="Peeters C."/>
        </authorList>
    </citation>
    <scope>NUCLEOTIDE SEQUENCE [LARGE SCALE GENOMIC DNA]</scope>
    <source>
        <strain evidence="9 10">LMG 31113</strain>
    </source>
</reference>
<dbReference type="SMART" id="SM00382">
    <property type="entry name" value="AAA"/>
    <property type="match status" value="1"/>
</dbReference>
<dbReference type="PANTHER" id="PTHR43820:SF4">
    <property type="entry name" value="HIGH-AFFINITY BRANCHED-CHAIN AMINO ACID TRANSPORT ATP-BINDING PROTEIN LIVF"/>
    <property type="match status" value="1"/>
</dbReference>
<evidence type="ECO:0000256" key="7">
    <source>
        <dbReference type="ARBA" id="ARBA00022970"/>
    </source>
</evidence>
<keyword evidence="4" id="KW-0997">Cell inner membrane</keyword>
<keyword evidence="4" id="KW-0472">Membrane</keyword>
<dbReference type="GO" id="GO:0016887">
    <property type="term" value="F:ATP hydrolysis activity"/>
    <property type="evidence" value="ECO:0007669"/>
    <property type="project" value="InterPro"/>
</dbReference>
<evidence type="ECO:0000256" key="1">
    <source>
        <dbReference type="ARBA" id="ARBA00005417"/>
    </source>
</evidence>
<evidence type="ECO:0000256" key="4">
    <source>
        <dbReference type="ARBA" id="ARBA00022519"/>
    </source>
</evidence>
<gene>
    <name evidence="9" type="primary">livF_1</name>
    <name evidence="9" type="ORF">PFI31113_00029</name>
</gene>
<sequence>MTQPLLRVSSLGGGYGDVKVLHDVSLSLAAGDLACIVGSNGAGKSTLLRTLAGLQKPFAGTVHFRGVETGGWQAPRVAAQGLVLVPEGRRLFAGLSVEQNLMMGAHLRSDGRDAVRTSLSDVYALFPRLHERRRQEATTLSGGEQQMCAVGRGLMAAPALLMIDELSLGLAPAMVDLLVAALSEVNRRGTGLLVVEQDVGVALELARHGFVLDHGTITRSGASDALLRDPAIGAAYLGLAAG</sequence>
<dbReference type="InterPro" id="IPR027417">
    <property type="entry name" value="P-loop_NTPase"/>
</dbReference>
<protein>
    <submittedName>
        <fullName evidence="9">Leucine/isoleucine/valine transporter ATP-binding subunit</fullName>
    </submittedName>
</protein>
<proteinExistence type="inferred from homology"/>
<organism evidence="9 10">
    <name type="scientific">Pandoraea fibrosis</name>
    <dbReference type="NCBI Taxonomy" id="1891094"/>
    <lineage>
        <taxon>Bacteria</taxon>
        <taxon>Pseudomonadati</taxon>
        <taxon>Pseudomonadota</taxon>
        <taxon>Betaproteobacteria</taxon>
        <taxon>Burkholderiales</taxon>
        <taxon>Burkholderiaceae</taxon>
        <taxon>Pandoraea</taxon>
    </lineage>
</organism>
<evidence type="ECO:0000256" key="3">
    <source>
        <dbReference type="ARBA" id="ARBA00022475"/>
    </source>
</evidence>
<dbReference type="SUPFAM" id="SSF52540">
    <property type="entry name" value="P-loop containing nucleoside triphosphate hydrolases"/>
    <property type="match status" value="1"/>
</dbReference>
<evidence type="ECO:0000313" key="10">
    <source>
        <dbReference type="Proteomes" id="UP000382577"/>
    </source>
</evidence>
<keyword evidence="6 9" id="KW-0067">ATP-binding</keyword>
<dbReference type="GO" id="GO:0005524">
    <property type="term" value="F:ATP binding"/>
    <property type="evidence" value="ECO:0007669"/>
    <property type="project" value="UniProtKB-KW"/>
</dbReference>
<dbReference type="Gene3D" id="3.40.50.300">
    <property type="entry name" value="P-loop containing nucleotide triphosphate hydrolases"/>
    <property type="match status" value="1"/>
</dbReference>
<dbReference type="OrthoDB" id="9776369at2"/>
<evidence type="ECO:0000256" key="6">
    <source>
        <dbReference type="ARBA" id="ARBA00022840"/>
    </source>
</evidence>
<dbReference type="Pfam" id="PF00005">
    <property type="entry name" value="ABC_tran"/>
    <property type="match status" value="1"/>
</dbReference>
<dbReference type="RefSeq" id="WP_150598323.1">
    <property type="nucleotide sequence ID" value="NZ_CABPRW010000001.1"/>
</dbReference>
<evidence type="ECO:0000313" key="9">
    <source>
        <dbReference type="EMBL" id="VVD59577.1"/>
    </source>
</evidence>
<keyword evidence="3" id="KW-1003">Cell membrane</keyword>
<dbReference type="InterPro" id="IPR003593">
    <property type="entry name" value="AAA+_ATPase"/>
</dbReference>
<evidence type="ECO:0000259" key="8">
    <source>
        <dbReference type="PROSITE" id="PS50893"/>
    </source>
</evidence>
<keyword evidence="7" id="KW-0029">Amino-acid transport</keyword>
<evidence type="ECO:0000256" key="2">
    <source>
        <dbReference type="ARBA" id="ARBA00022448"/>
    </source>
</evidence>